<accession>A0A412K4I1</accession>
<protein>
    <submittedName>
        <fullName evidence="1">Uncharacterized protein</fullName>
    </submittedName>
</protein>
<name>A0A412K4I1_BIFAD</name>
<organism evidence="1 2">
    <name type="scientific">Bifidobacterium adolescentis</name>
    <dbReference type="NCBI Taxonomy" id="1680"/>
    <lineage>
        <taxon>Bacteria</taxon>
        <taxon>Bacillati</taxon>
        <taxon>Actinomycetota</taxon>
        <taxon>Actinomycetes</taxon>
        <taxon>Bifidobacteriales</taxon>
        <taxon>Bifidobacteriaceae</taxon>
        <taxon>Bifidobacterium</taxon>
    </lineage>
</organism>
<dbReference type="EMBL" id="QRVT01000015">
    <property type="protein sequence ID" value="RGS63710.1"/>
    <property type="molecule type" value="Genomic_DNA"/>
</dbReference>
<dbReference type="AlphaFoldDB" id="A0A412K4I1"/>
<evidence type="ECO:0000313" key="1">
    <source>
        <dbReference type="EMBL" id="RGS63710.1"/>
    </source>
</evidence>
<reference evidence="1 2" key="1">
    <citation type="submission" date="2018-08" db="EMBL/GenBank/DDBJ databases">
        <title>A genome reference for cultivated species of the human gut microbiota.</title>
        <authorList>
            <person name="Zou Y."/>
            <person name="Xue W."/>
            <person name="Luo G."/>
        </authorList>
    </citation>
    <scope>NUCLEOTIDE SEQUENCE [LARGE SCALE GENOMIC DNA]</scope>
    <source>
        <strain evidence="1 2">AF21-27</strain>
    </source>
</reference>
<gene>
    <name evidence="1" type="ORF">DWX79_09665</name>
</gene>
<proteinExistence type="predicted"/>
<dbReference type="Proteomes" id="UP000285462">
    <property type="component" value="Unassembled WGS sequence"/>
</dbReference>
<comment type="caution">
    <text evidence="1">The sequence shown here is derived from an EMBL/GenBank/DDBJ whole genome shotgun (WGS) entry which is preliminary data.</text>
</comment>
<evidence type="ECO:0000313" key="2">
    <source>
        <dbReference type="Proteomes" id="UP000285462"/>
    </source>
</evidence>
<sequence length="138" mass="15163">MEPMMNQATRHMTPDAWLGVPLQLAIRDLAVVNGYAGALSVRTARRGTDAGRNRPLAVASVAVPSHGFTLLFRPLAAMEPNSFTALVTDRTGNIVWQEDADHPSYYEAYDLARRAFARLRRFEREDAEPPAGTGAPAR</sequence>